<keyword evidence="6" id="KW-1185">Reference proteome</keyword>
<evidence type="ECO:0000313" key="5">
    <source>
        <dbReference type="EMBL" id="KZO98454.1"/>
    </source>
</evidence>
<dbReference type="EMBL" id="KV417275">
    <property type="protein sequence ID" value="KZO98454.1"/>
    <property type="molecule type" value="Genomic_DNA"/>
</dbReference>
<dbReference type="Gene3D" id="2.30.29.30">
    <property type="entry name" value="Pleckstrin-homology domain (PH domain)/Phosphotyrosine-binding domain (PTB)"/>
    <property type="match status" value="1"/>
</dbReference>
<organism evidence="5 6">
    <name type="scientific">Calocera viscosa (strain TUFC12733)</name>
    <dbReference type="NCBI Taxonomy" id="1330018"/>
    <lineage>
        <taxon>Eukaryota</taxon>
        <taxon>Fungi</taxon>
        <taxon>Dikarya</taxon>
        <taxon>Basidiomycota</taxon>
        <taxon>Agaricomycotina</taxon>
        <taxon>Dacrymycetes</taxon>
        <taxon>Dacrymycetales</taxon>
        <taxon>Dacrymycetaceae</taxon>
        <taxon>Calocera</taxon>
    </lineage>
</organism>
<feature type="region of interest" description="Disordered" evidence="2">
    <location>
        <begin position="428"/>
        <end position="471"/>
    </location>
</feature>
<sequence length="998" mass="107555">MSLISDPDYVIHNLRLNYLRHVDDPYGPRIISISQKHCANPLVVATGLDDPEIWPELRVPASPKLAAIDPSLANGSSLSTTTPSSTVISDGPNFGATGLKYSETIYGGSRTGGAGMRVSGKYASNTPRNRVPGLDPTDSSTSVASQAARVRSDSAPTPSAPDTGTNNALAGVSTSPDGSDKLPQATPRRRGSAGTALTRFSNDTGRPQISNPVSGSPGLPATNGIGALPPNIPSLAPAGLPGLPGSFHAPMFARAAEMEARRRERMRQRIPPSRPPATASQPQPVTSPLTPSMATSSKQTVDEIETPKSAATVDSPAISDEDVDAEDEEDEDEDEDEFRVASTDAPDHDDIRTGQHDDEFDPPDLLRADSEDRPIPTSIPSDELSIPSQPSMQSVLSTSQSSAFAGGSAHLQVVGQLVNRSRLSPVTENRFDEQRAAKNLEPEDAILGKMGSPPEESFFDSGQPSSPQDVVPSVMVSSASEKSIRSGEVLSPLPRPLSMAGIGRGKPVALPEQGEVQEPSDSDRLKSKPSLATEYSFAKRAIPIISLKSALTAQLASQFMPSDNPFTDLYAAVSGRAEPSSTTLALYFPHSRQNSDHPVQVTVRKDASVEEVIGFALWTYWDQGLEPRLDEGLLPEGRSVSGDKERETRLTTIGWCLRMVEEDGEPDEDFPALDRSRPISKFSFDSYAVCEATEDQVKQNEVDNAAIVRRPSRLTATRRQNTIGGLNVPESKPGTSVITSSGITALANTAGLSGLVGPPIFLRVRMAAPDAPHFSTTIHTTSDTYLADVLDAVCRKRRLPNSKEWGLMTSDMTIAIPLDRTVASLEGKHSLVLVSRTYLQENGFLAQRWKTTDPNASIYHTMADTNDVKGTVETGYKKFNVHRKMPVLGRHERTLAIDGHYIHILPSNTIRAFAGSSKTSSHHITAVISCKQSRKVPQTVKLVVLKDNVEKRYELEAENVKEAAEIVSSIKGLQKSYQLERNGTYPRGAKVRRSRVVA</sequence>
<dbReference type="Proteomes" id="UP000076738">
    <property type="component" value="Unassembled WGS sequence"/>
</dbReference>
<proteinExistence type="inferred from homology"/>
<dbReference type="GO" id="GO:0005886">
    <property type="term" value="C:plasma membrane"/>
    <property type="evidence" value="ECO:0007669"/>
    <property type="project" value="TreeGrafter"/>
</dbReference>
<feature type="compositionally biased region" description="Basic and acidic residues" evidence="2">
    <location>
        <begin position="364"/>
        <end position="374"/>
    </location>
</feature>
<evidence type="ECO:0000259" key="4">
    <source>
        <dbReference type="Pfam" id="PF16979"/>
    </source>
</evidence>
<evidence type="ECO:0000259" key="3">
    <source>
        <dbReference type="Pfam" id="PF16978"/>
    </source>
</evidence>
<feature type="compositionally biased region" description="Basic and acidic residues" evidence="2">
    <location>
        <begin position="429"/>
        <end position="441"/>
    </location>
</feature>
<dbReference type="GO" id="GO:0005546">
    <property type="term" value="F:phosphatidylinositol-4,5-bisphosphate binding"/>
    <property type="evidence" value="ECO:0007669"/>
    <property type="project" value="TreeGrafter"/>
</dbReference>
<accession>A0A167P649</accession>
<dbReference type="Pfam" id="PF16979">
    <property type="entry name" value="SIN1_PH"/>
    <property type="match status" value="1"/>
</dbReference>
<name>A0A167P649_CALVF</name>
<evidence type="ECO:0000256" key="2">
    <source>
        <dbReference type="SAM" id="MobiDB-lite"/>
    </source>
</evidence>
<dbReference type="InterPro" id="IPR031567">
    <property type="entry name" value="CRIM_dom"/>
</dbReference>
<protein>
    <submittedName>
        <fullName evidence="5">SIN1-domain-containing protein</fullName>
    </submittedName>
</protein>
<evidence type="ECO:0000313" key="6">
    <source>
        <dbReference type="Proteomes" id="UP000076738"/>
    </source>
</evidence>
<gene>
    <name evidence="5" type="ORF">CALVIDRAFT_21755</name>
</gene>
<comment type="similarity">
    <text evidence="1">Belongs to the SIN1 family.</text>
</comment>
<dbReference type="PANTHER" id="PTHR13335:SF1">
    <property type="entry name" value="TARGET OF RAPAMYCIN COMPLEX 2 SUBUNIT MAPKAP1"/>
    <property type="match status" value="1"/>
</dbReference>
<dbReference type="AlphaFoldDB" id="A0A167P649"/>
<feature type="compositionally biased region" description="Polar residues" evidence="2">
    <location>
        <begin position="154"/>
        <end position="177"/>
    </location>
</feature>
<dbReference type="InterPro" id="IPR031313">
    <property type="entry name" value="Sin1_PH_dom"/>
</dbReference>
<dbReference type="STRING" id="1330018.A0A167P649"/>
<feature type="region of interest" description="Disordered" evidence="2">
    <location>
        <begin position="107"/>
        <end position="225"/>
    </location>
</feature>
<dbReference type="PANTHER" id="PTHR13335">
    <property type="entry name" value="TARGET OF RAPAMYCIN COMPLEX 2 SUBUNIT MAPKAP1"/>
    <property type="match status" value="1"/>
</dbReference>
<dbReference type="OrthoDB" id="241990at2759"/>
<dbReference type="InterPro" id="IPR008828">
    <property type="entry name" value="Sin1/Avo1"/>
</dbReference>
<feature type="compositionally biased region" description="Acidic residues" evidence="2">
    <location>
        <begin position="319"/>
        <end position="337"/>
    </location>
</feature>
<evidence type="ECO:0000256" key="1">
    <source>
        <dbReference type="ARBA" id="ARBA00009407"/>
    </source>
</evidence>
<feature type="compositionally biased region" description="Basic and acidic residues" evidence="2">
    <location>
        <begin position="345"/>
        <end position="357"/>
    </location>
</feature>
<dbReference type="InterPro" id="IPR011993">
    <property type="entry name" value="PH-like_dom_sf"/>
</dbReference>
<feature type="region of interest" description="Disordered" evidence="2">
    <location>
        <begin position="506"/>
        <end position="528"/>
    </location>
</feature>
<feature type="domain" description="SIN1-type PH" evidence="4">
    <location>
        <begin position="876"/>
        <end position="973"/>
    </location>
</feature>
<feature type="compositionally biased region" description="Polar residues" evidence="2">
    <location>
        <begin position="198"/>
        <end position="214"/>
    </location>
</feature>
<reference evidence="5 6" key="1">
    <citation type="journal article" date="2016" name="Mol. Biol. Evol.">
        <title>Comparative Genomics of Early-Diverging Mushroom-Forming Fungi Provides Insights into the Origins of Lignocellulose Decay Capabilities.</title>
        <authorList>
            <person name="Nagy L.G."/>
            <person name="Riley R."/>
            <person name="Tritt A."/>
            <person name="Adam C."/>
            <person name="Daum C."/>
            <person name="Floudas D."/>
            <person name="Sun H."/>
            <person name="Yadav J.S."/>
            <person name="Pangilinan J."/>
            <person name="Larsson K.H."/>
            <person name="Matsuura K."/>
            <person name="Barry K."/>
            <person name="Labutti K."/>
            <person name="Kuo R."/>
            <person name="Ohm R.A."/>
            <person name="Bhattacharya S.S."/>
            <person name="Shirouzu T."/>
            <person name="Yoshinaga Y."/>
            <person name="Martin F.M."/>
            <person name="Grigoriev I.V."/>
            <person name="Hibbett D.S."/>
        </authorList>
    </citation>
    <scope>NUCLEOTIDE SEQUENCE [LARGE SCALE GENOMIC DNA]</scope>
    <source>
        <strain evidence="5 6">TUFC12733</strain>
    </source>
</reference>
<feature type="compositionally biased region" description="Polar residues" evidence="2">
    <location>
        <begin position="278"/>
        <end position="299"/>
    </location>
</feature>
<dbReference type="GO" id="GO:0038203">
    <property type="term" value="P:TORC2 signaling"/>
    <property type="evidence" value="ECO:0007669"/>
    <property type="project" value="TreeGrafter"/>
</dbReference>
<feature type="domain" description="CRIM" evidence="3">
    <location>
        <begin position="548"/>
        <end position="701"/>
    </location>
</feature>
<feature type="region of interest" description="Disordered" evidence="2">
    <location>
        <begin position="258"/>
        <end position="399"/>
    </location>
</feature>
<dbReference type="Pfam" id="PF16978">
    <property type="entry name" value="CRIM"/>
    <property type="match status" value="1"/>
</dbReference>
<dbReference type="GO" id="GO:0031932">
    <property type="term" value="C:TORC2 complex"/>
    <property type="evidence" value="ECO:0007669"/>
    <property type="project" value="InterPro"/>
</dbReference>
<dbReference type="GO" id="GO:0005737">
    <property type="term" value="C:cytoplasm"/>
    <property type="evidence" value="ECO:0007669"/>
    <property type="project" value="TreeGrafter"/>
</dbReference>